<feature type="domain" description="TonB-dependent receptor-like beta-barrel" evidence="4">
    <location>
        <begin position="34"/>
        <end position="155"/>
    </location>
</feature>
<sequence length="161" mass="18713">RHSNKTGFKISRIAFNYDVEANTDVAIKDTVDFLVADKGSSASVQFYSQSKYFINEKLNINAGLHFLFFTLKNTYSIEPRLGVNWKFLPNHTFSFAYGKHSRIEPLRIYLMQVPVSGGWEALNKDLEITKAHHLVLGYDWRINNFTHLKIEPYYQSLYDVP</sequence>
<feature type="non-terminal residue" evidence="5">
    <location>
        <position position="161"/>
    </location>
</feature>
<dbReference type="AlphaFoldDB" id="X1FI00"/>
<accession>X1FI00</accession>
<gene>
    <name evidence="5" type="ORF">S03H2_25337</name>
</gene>
<name>X1FI00_9ZZZZ</name>
<evidence type="ECO:0000256" key="2">
    <source>
        <dbReference type="ARBA" id="ARBA00023136"/>
    </source>
</evidence>
<feature type="non-terminal residue" evidence="5">
    <location>
        <position position="1"/>
    </location>
</feature>
<dbReference type="Gene3D" id="2.40.170.20">
    <property type="entry name" value="TonB-dependent receptor, beta-barrel domain"/>
    <property type="match status" value="1"/>
</dbReference>
<dbReference type="Pfam" id="PF00593">
    <property type="entry name" value="TonB_dep_Rec_b-barrel"/>
    <property type="match status" value="1"/>
</dbReference>
<dbReference type="EMBL" id="BARU01014318">
    <property type="protein sequence ID" value="GAH32150.1"/>
    <property type="molecule type" value="Genomic_DNA"/>
</dbReference>
<dbReference type="SUPFAM" id="SSF56935">
    <property type="entry name" value="Porins"/>
    <property type="match status" value="1"/>
</dbReference>
<proteinExistence type="predicted"/>
<dbReference type="InterPro" id="IPR000531">
    <property type="entry name" value="Beta-barrel_TonB"/>
</dbReference>
<comment type="subcellular location">
    <subcellularLocation>
        <location evidence="1">Cell outer membrane</location>
    </subcellularLocation>
</comment>
<comment type="caution">
    <text evidence="5">The sequence shown here is derived from an EMBL/GenBank/DDBJ whole genome shotgun (WGS) entry which is preliminary data.</text>
</comment>
<evidence type="ECO:0000313" key="5">
    <source>
        <dbReference type="EMBL" id="GAH32150.1"/>
    </source>
</evidence>
<keyword evidence="3" id="KW-0998">Cell outer membrane</keyword>
<protein>
    <recommendedName>
        <fullName evidence="4">TonB-dependent receptor-like beta-barrel domain-containing protein</fullName>
    </recommendedName>
</protein>
<keyword evidence="2" id="KW-0472">Membrane</keyword>
<organism evidence="5">
    <name type="scientific">marine sediment metagenome</name>
    <dbReference type="NCBI Taxonomy" id="412755"/>
    <lineage>
        <taxon>unclassified sequences</taxon>
        <taxon>metagenomes</taxon>
        <taxon>ecological metagenomes</taxon>
    </lineage>
</organism>
<reference evidence="5" key="1">
    <citation type="journal article" date="2014" name="Front. Microbiol.">
        <title>High frequency of phylogenetically diverse reductive dehalogenase-homologous genes in deep subseafloor sedimentary metagenomes.</title>
        <authorList>
            <person name="Kawai M."/>
            <person name="Futagami T."/>
            <person name="Toyoda A."/>
            <person name="Takaki Y."/>
            <person name="Nishi S."/>
            <person name="Hori S."/>
            <person name="Arai W."/>
            <person name="Tsubouchi T."/>
            <person name="Morono Y."/>
            <person name="Uchiyama I."/>
            <person name="Ito T."/>
            <person name="Fujiyama A."/>
            <person name="Inagaki F."/>
            <person name="Takami H."/>
        </authorList>
    </citation>
    <scope>NUCLEOTIDE SEQUENCE</scope>
    <source>
        <strain evidence="5">Expedition CK06-06</strain>
    </source>
</reference>
<dbReference type="GO" id="GO:0009279">
    <property type="term" value="C:cell outer membrane"/>
    <property type="evidence" value="ECO:0007669"/>
    <property type="project" value="UniProtKB-SubCell"/>
</dbReference>
<evidence type="ECO:0000259" key="4">
    <source>
        <dbReference type="Pfam" id="PF00593"/>
    </source>
</evidence>
<evidence type="ECO:0000256" key="1">
    <source>
        <dbReference type="ARBA" id="ARBA00004442"/>
    </source>
</evidence>
<evidence type="ECO:0000256" key="3">
    <source>
        <dbReference type="ARBA" id="ARBA00023237"/>
    </source>
</evidence>
<dbReference type="InterPro" id="IPR036942">
    <property type="entry name" value="Beta-barrel_TonB_sf"/>
</dbReference>